<evidence type="ECO:0000313" key="1">
    <source>
        <dbReference type="EMBL" id="MYN47290.1"/>
    </source>
</evidence>
<dbReference type="RefSeq" id="WP_161036673.1">
    <property type="nucleotide sequence ID" value="NZ_WWCL01000004.1"/>
</dbReference>
<dbReference type="EMBL" id="WWCL01000004">
    <property type="protein sequence ID" value="MYN47290.1"/>
    <property type="molecule type" value="Genomic_DNA"/>
</dbReference>
<evidence type="ECO:0008006" key="3">
    <source>
        <dbReference type="Google" id="ProtNLM"/>
    </source>
</evidence>
<keyword evidence="2" id="KW-1185">Reference proteome</keyword>
<dbReference type="AlphaFoldDB" id="A0A845I192"/>
<name>A0A845I192_9BURK</name>
<evidence type="ECO:0000313" key="2">
    <source>
        <dbReference type="Proteomes" id="UP000444316"/>
    </source>
</evidence>
<dbReference type="CDD" id="cd14744">
    <property type="entry name" value="PAAR_CT_2"/>
    <property type="match status" value="1"/>
</dbReference>
<dbReference type="Proteomes" id="UP000444316">
    <property type="component" value="Unassembled WGS sequence"/>
</dbReference>
<proteinExistence type="predicted"/>
<sequence length="191" mass="20655">MKRYTITEGAYTTAGGTVVEGSSHGKICGKQIALEGDVVFCVACHSFGKIKCSGFRLAETWQEKLVALENDLCLCRCLISPTLIANQKQRAQSVGPDASEHVVNMDAIGQGASRTGTGAISHDLYFQLIDDVSSLPLVHWPYSIEVNGTVVTQGESDEEGFTDRVTAESAVEAVLRIHECAILPVNPEWDR</sequence>
<protein>
    <recommendedName>
        <fullName evidence="3">PAAR domain-containing protein</fullName>
    </recommendedName>
</protein>
<reference evidence="1" key="1">
    <citation type="submission" date="2019-12" db="EMBL/GenBank/DDBJ databases">
        <title>Novel species isolated from a subtropical stream in China.</title>
        <authorList>
            <person name="Lu H."/>
        </authorList>
    </citation>
    <scope>NUCLEOTIDE SEQUENCE [LARGE SCALE GENOMIC DNA]</scope>
    <source>
        <strain evidence="1">FT93W</strain>
    </source>
</reference>
<organism evidence="1 2">
    <name type="scientific">Duganella fentianensis</name>
    <dbReference type="NCBI Taxonomy" id="2692177"/>
    <lineage>
        <taxon>Bacteria</taxon>
        <taxon>Pseudomonadati</taxon>
        <taxon>Pseudomonadota</taxon>
        <taxon>Betaproteobacteria</taxon>
        <taxon>Burkholderiales</taxon>
        <taxon>Oxalobacteraceae</taxon>
        <taxon>Telluria group</taxon>
        <taxon>Duganella</taxon>
    </lineage>
</organism>
<accession>A0A845I192</accession>
<dbReference type="Pfam" id="PF05488">
    <property type="entry name" value="PAAR_motif"/>
    <property type="match status" value="1"/>
</dbReference>
<gene>
    <name evidence="1" type="ORF">GTP23_19795</name>
</gene>
<dbReference type="InterPro" id="IPR008727">
    <property type="entry name" value="PAAR_motif"/>
</dbReference>
<comment type="caution">
    <text evidence="1">The sequence shown here is derived from an EMBL/GenBank/DDBJ whole genome shotgun (WGS) entry which is preliminary data.</text>
</comment>